<keyword evidence="4" id="KW-0808">Transferase</keyword>
<dbReference type="EMBL" id="LGCK01000007">
    <property type="protein sequence ID" value="KPL72557.1"/>
    <property type="molecule type" value="Genomic_DNA"/>
</dbReference>
<evidence type="ECO:0000256" key="6">
    <source>
        <dbReference type="ARBA" id="ARBA00022801"/>
    </source>
</evidence>
<evidence type="ECO:0000256" key="9">
    <source>
        <dbReference type="ARBA" id="ARBA00048968"/>
    </source>
</evidence>
<dbReference type="SUPFAM" id="SSF64438">
    <property type="entry name" value="CNF1/YfiH-like putative cysteine hydrolases"/>
    <property type="match status" value="1"/>
</dbReference>
<evidence type="ECO:0000256" key="4">
    <source>
        <dbReference type="ARBA" id="ARBA00022679"/>
    </source>
</evidence>
<dbReference type="PANTHER" id="PTHR30616:SF2">
    <property type="entry name" value="PURINE NUCLEOSIDE PHOSPHORYLASE LACC1"/>
    <property type="match status" value="1"/>
</dbReference>
<evidence type="ECO:0000256" key="1">
    <source>
        <dbReference type="ARBA" id="ARBA00000553"/>
    </source>
</evidence>
<dbReference type="GO" id="GO:0017061">
    <property type="term" value="F:S-methyl-5-thioadenosine phosphorylase activity"/>
    <property type="evidence" value="ECO:0007669"/>
    <property type="project" value="UniProtKB-EC"/>
</dbReference>
<evidence type="ECO:0000256" key="3">
    <source>
        <dbReference type="ARBA" id="ARBA00007353"/>
    </source>
</evidence>
<protein>
    <recommendedName>
        <fullName evidence="11">Purine nucleoside phosphorylase</fullName>
    </recommendedName>
</protein>
<dbReference type="NCBIfam" id="TIGR00726">
    <property type="entry name" value="peptidoglycan editing factor PgeF"/>
    <property type="match status" value="1"/>
</dbReference>
<reference evidence="12 13" key="1">
    <citation type="submission" date="2015-07" db="EMBL/GenBank/DDBJ databases">
        <title>Genome sequence of Leptolinea tardivitalis DSM 16556.</title>
        <authorList>
            <person name="Hemp J."/>
            <person name="Ward L.M."/>
            <person name="Pace L.A."/>
            <person name="Fischer W.W."/>
        </authorList>
    </citation>
    <scope>NUCLEOTIDE SEQUENCE [LARGE SCALE GENOMIC DNA]</scope>
    <source>
        <strain evidence="12 13">YMTK-2</strain>
    </source>
</reference>
<dbReference type="PATRIC" id="fig|229920.5.peg.1052"/>
<dbReference type="GO" id="GO:0005507">
    <property type="term" value="F:copper ion binding"/>
    <property type="evidence" value="ECO:0007669"/>
    <property type="project" value="TreeGrafter"/>
</dbReference>
<name>A0A0P6WR41_9CHLR</name>
<proteinExistence type="inferred from homology"/>
<dbReference type="InterPro" id="IPR003730">
    <property type="entry name" value="Cu_polyphenol_OxRdtase"/>
</dbReference>
<dbReference type="GO" id="GO:0016787">
    <property type="term" value="F:hydrolase activity"/>
    <property type="evidence" value="ECO:0007669"/>
    <property type="project" value="UniProtKB-KW"/>
</dbReference>
<evidence type="ECO:0000256" key="2">
    <source>
        <dbReference type="ARBA" id="ARBA00003215"/>
    </source>
</evidence>
<dbReference type="InterPro" id="IPR038371">
    <property type="entry name" value="Cu_polyphenol_OxRdtase_sf"/>
</dbReference>
<keyword evidence="6" id="KW-0378">Hydrolase</keyword>
<dbReference type="AlphaFoldDB" id="A0A0P6WR41"/>
<dbReference type="STRING" id="229920.ADM99_05410"/>
<keyword evidence="5" id="KW-0479">Metal-binding</keyword>
<evidence type="ECO:0000256" key="7">
    <source>
        <dbReference type="ARBA" id="ARBA00022833"/>
    </source>
</evidence>
<dbReference type="Pfam" id="PF02578">
    <property type="entry name" value="Cu-oxidase_4"/>
    <property type="match status" value="1"/>
</dbReference>
<gene>
    <name evidence="12" type="ORF">ADM99_05410</name>
</gene>
<dbReference type="RefSeq" id="WP_062421397.1">
    <property type="nucleotide sequence ID" value="NZ_LGCK01000007.1"/>
</dbReference>
<sequence length="265" mass="29793">MTMKKSGGLSYFEFESFSRFPVHQGIFSRNGGVSPEPWRSLNLGGLSGDTRENIIENRRRIFSCFNLPVESIFDVWQVHGNRAICTESPRPLDQEHEKADAIFTNKPGITLFMRFADCVPLFFYDPQKHCIGVAHAGRIGTLNRIAADCVKTMQMNFGSNPEDIYVGIGPSIGPDHYEVKEDVIQHAEICFNNLDNILETDINGKTTLNLWEANRRILIESGVKNIELAGICTACHTRDWFSHRAENGNTGRFGALLALNEEKNV</sequence>
<dbReference type="InterPro" id="IPR011324">
    <property type="entry name" value="Cytotoxic_necrot_fac-like_cat"/>
</dbReference>
<comment type="catalytic activity">
    <reaction evidence="10">
        <text>S-methyl-5'-thioadenosine + phosphate = 5-(methylsulfanyl)-alpha-D-ribose 1-phosphate + adenine</text>
        <dbReference type="Rhea" id="RHEA:11852"/>
        <dbReference type="ChEBI" id="CHEBI:16708"/>
        <dbReference type="ChEBI" id="CHEBI:17509"/>
        <dbReference type="ChEBI" id="CHEBI:43474"/>
        <dbReference type="ChEBI" id="CHEBI:58533"/>
        <dbReference type="EC" id="2.4.2.28"/>
    </reaction>
    <physiologicalReaction direction="left-to-right" evidence="10">
        <dbReference type="Rhea" id="RHEA:11853"/>
    </physiologicalReaction>
</comment>
<evidence type="ECO:0000313" key="13">
    <source>
        <dbReference type="Proteomes" id="UP000050430"/>
    </source>
</evidence>
<evidence type="ECO:0000256" key="11">
    <source>
        <dbReference type="RuleBase" id="RU361274"/>
    </source>
</evidence>
<evidence type="ECO:0000256" key="5">
    <source>
        <dbReference type="ARBA" id="ARBA00022723"/>
    </source>
</evidence>
<keyword evidence="13" id="KW-1185">Reference proteome</keyword>
<accession>A0A0P6WR41</accession>
<evidence type="ECO:0000313" key="12">
    <source>
        <dbReference type="EMBL" id="KPL72557.1"/>
    </source>
</evidence>
<dbReference type="PANTHER" id="PTHR30616">
    <property type="entry name" value="UNCHARACTERIZED PROTEIN YFIH"/>
    <property type="match status" value="1"/>
</dbReference>
<comment type="catalytic activity">
    <reaction evidence="9">
        <text>adenosine + phosphate = alpha-D-ribose 1-phosphate + adenine</text>
        <dbReference type="Rhea" id="RHEA:27642"/>
        <dbReference type="ChEBI" id="CHEBI:16335"/>
        <dbReference type="ChEBI" id="CHEBI:16708"/>
        <dbReference type="ChEBI" id="CHEBI:43474"/>
        <dbReference type="ChEBI" id="CHEBI:57720"/>
        <dbReference type="EC" id="2.4.2.1"/>
    </reaction>
    <physiologicalReaction direction="left-to-right" evidence="9">
        <dbReference type="Rhea" id="RHEA:27643"/>
    </physiologicalReaction>
</comment>
<dbReference type="Proteomes" id="UP000050430">
    <property type="component" value="Unassembled WGS sequence"/>
</dbReference>
<comment type="similarity">
    <text evidence="3 11">Belongs to the purine nucleoside phosphorylase YfiH/LACC1 family.</text>
</comment>
<evidence type="ECO:0000256" key="10">
    <source>
        <dbReference type="ARBA" id="ARBA00049893"/>
    </source>
</evidence>
<comment type="function">
    <text evidence="2">Purine nucleoside enzyme that catalyzes the phosphorolysis of adenosine and inosine nucleosides, yielding D-ribose 1-phosphate and the respective free bases, adenine and hypoxanthine. Also catalyzes the phosphorolysis of S-methyl-5'-thioadenosine into adenine and S-methyl-5-thio-alpha-D-ribose 1-phosphate. Also has adenosine deaminase activity.</text>
</comment>
<dbReference type="Gene3D" id="3.60.140.10">
    <property type="entry name" value="CNF1/YfiH-like putative cysteine hydrolases"/>
    <property type="match status" value="1"/>
</dbReference>
<comment type="catalytic activity">
    <reaction evidence="1">
        <text>inosine + phosphate = alpha-D-ribose 1-phosphate + hypoxanthine</text>
        <dbReference type="Rhea" id="RHEA:27646"/>
        <dbReference type="ChEBI" id="CHEBI:17368"/>
        <dbReference type="ChEBI" id="CHEBI:17596"/>
        <dbReference type="ChEBI" id="CHEBI:43474"/>
        <dbReference type="ChEBI" id="CHEBI:57720"/>
        <dbReference type="EC" id="2.4.2.1"/>
    </reaction>
    <physiologicalReaction direction="left-to-right" evidence="1">
        <dbReference type="Rhea" id="RHEA:27647"/>
    </physiologicalReaction>
</comment>
<comment type="caution">
    <text evidence="12">The sequence shown here is derived from an EMBL/GenBank/DDBJ whole genome shotgun (WGS) entry which is preliminary data.</text>
</comment>
<evidence type="ECO:0000256" key="8">
    <source>
        <dbReference type="ARBA" id="ARBA00047989"/>
    </source>
</evidence>
<organism evidence="12 13">
    <name type="scientific">Leptolinea tardivitalis</name>
    <dbReference type="NCBI Taxonomy" id="229920"/>
    <lineage>
        <taxon>Bacteria</taxon>
        <taxon>Bacillati</taxon>
        <taxon>Chloroflexota</taxon>
        <taxon>Anaerolineae</taxon>
        <taxon>Anaerolineales</taxon>
        <taxon>Anaerolineaceae</taxon>
        <taxon>Leptolinea</taxon>
    </lineage>
</organism>
<comment type="catalytic activity">
    <reaction evidence="8">
        <text>adenosine + H2O + H(+) = inosine + NH4(+)</text>
        <dbReference type="Rhea" id="RHEA:24408"/>
        <dbReference type="ChEBI" id="CHEBI:15377"/>
        <dbReference type="ChEBI" id="CHEBI:15378"/>
        <dbReference type="ChEBI" id="CHEBI:16335"/>
        <dbReference type="ChEBI" id="CHEBI:17596"/>
        <dbReference type="ChEBI" id="CHEBI:28938"/>
        <dbReference type="EC" id="3.5.4.4"/>
    </reaction>
    <physiologicalReaction direction="left-to-right" evidence="8">
        <dbReference type="Rhea" id="RHEA:24409"/>
    </physiologicalReaction>
</comment>
<dbReference type="CDD" id="cd16833">
    <property type="entry name" value="YfiH"/>
    <property type="match status" value="1"/>
</dbReference>
<keyword evidence="7" id="KW-0862">Zinc</keyword>